<dbReference type="eggNOG" id="ENOG5033V9A">
    <property type="taxonomic scope" value="Bacteria"/>
</dbReference>
<gene>
    <name evidence="5" type="ORF">GS4_01_00060</name>
</gene>
<keyword evidence="4" id="KW-0143">Chaperone</keyword>
<evidence type="ECO:0000313" key="6">
    <source>
        <dbReference type="Proteomes" id="UP000011666"/>
    </source>
</evidence>
<keyword evidence="3" id="KW-0963">Cytoplasm</keyword>
<protein>
    <recommendedName>
        <fullName evidence="7">ESX secretion-associated protein EspG</fullName>
    </recommendedName>
</protein>
<dbReference type="EMBL" id="BANX01000001">
    <property type="protein sequence ID" value="GAC66205.1"/>
    <property type="molecule type" value="Genomic_DNA"/>
</dbReference>
<dbReference type="STRING" id="1223545.GS4_01_00060"/>
<dbReference type="AlphaFoldDB" id="M0QCB4"/>
<comment type="similarity">
    <text evidence="2">Belongs to the EspG family.</text>
</comment>
<evidence type="ECO:0000256" key="1">
    <source>
        <dbReference type="ARBA" id="ARBA00004496"/>
    </source>
</evidence>
<organism evidence="5 6">
    <name type="scientific">Gordonia soli NBRC 108243</name>
    <dbReference type="NCBI Taxonomy" id="1223545"/>
    <lineage>
        <taxon>Bacteria</taxon>
        <taxon>Bacillati</taxon>
        <taxon>Actinomycetota</taxon>
        <taxon>Actinomycetes</taxon>
        <taxon>Mycobacteriales</taxon>
        <taxon>Gordoniaceae</taxon>
        <taxon>Gordonia</taxon>
    </lineage>
</organism>
<dbReference type="OrthoDB" id="3681944at2"/>
<evidence type="ECO:0008006" key="7">
    <source>
        <dbReference type="Google" id="ProtNLM"/>
    </source>
</evidence>
<dbReference type="Pfam" id="PF14011">
    <property type="entry name" value="ESX-1_EspG"/>
    <property type="match status" value="1"/>
</dbReference>
<name>M0QCB4_9ACTN</name>
<sequence length="268" mass="28208">MMTRTDERTLVLDTDVLQRLGERCGVQTWPVVLGLRPRYDDAVTALAAARRADQEIATTGLLADGEPATWLATALRVLSTPERLLEVRTFSETDSWRMCVARNGFDHAVAVRRGDTVEIGGQLVTGTADLGAIVRRRLGDAPVPDFVGISAPAGEIADRLARCQGPNDTADALHAVGAGPVEAGLVGAALASCRARTEIVAVSSADGISTQSSGALAVLDTDRGRIVASPSRSPDGRVWTTLSPGTGHRIAQAVGLLIETVPEGRWMP</sequence>
<comment type="caution">
    <text evidence="5">The sequence shown here is derived from an EMBL/GenBank/DDBJ whole genome shotgun (WGS) entry which is preliminary data.</text>
</comment>
<accession>M0QCB4</accession>
<evidence type="ECO:0000256" key="4">
    <source>
        <dbReference type="ARBA" id="ARBA00023186"/>
    </source>
</evidence>
<evidence type="ECO:0000256" key="2">
    <source>
        <dbReference type="ARBA" id="ARBA00006411"/>
    </source>
</evidence>
<dbReference type="Proteomes" id="UP000011666">
    <property type="component" value="Unassembled WGS sequence"/>
</dbReference>
<dbReference type="InterPro" id="IPR025734">
    <property type="entry name" value="EspG"/>
</dbReference>
<proteinExistence type="inferred from homology"/>
<keyword evidence="6" id="KW-1185">Reference proteome</keyword>
<evidence type="ECO:0000313" key="5">
    <source>
        <dbReference type="EMBL" id="GAC66205.1"/>
    </source>
</evidence>
<reference evidence="5 6" key="1">
    <citation type="submission" date="2013-01" db="EMBL/GenBank/DDBJ databases">
        <title>Whole genome shotgun sequence of Gordonia soli NBRC 108243.</title>
        <authorList>
            <person name="Isaki-Nakamura S."/>
            <person name="Hosoyama A."/>
            <person name="Tsuchikane K."/>
            <person name="Ando Y."/>
            <person name="Baba S."/>
            <person name="Ohji S."/>
            <person name="Hamada M."/>
            <person name="Tamura T."/>
            <person name="Yamazoe A."/>
            <person name="Yamazaki S."/>
            <person name="Fujita N."/>
        </authorList>
    </citation>
    <scope>NUCLEOTIDE SEQUENCE [LARGE SCALE GENOMIC DNA]</scope>
    <source>
        <strain evidence="5 6">NBRC 108243</strain>
    </source>
</reference>
<evidence type="ECO:0000256" key="3">
    <source>
        <dbReference type="ARBA" id="ARBA00022490"/>
    </source>
</evidence>
<dbReference type="RefSeq" id="WP_007616193.1">
    <property type="nucleotide sequence ID" value="NZ_BANX01000001.1"/>
</dbReference>
<comment type="subcellular location">
    <subcellularLocation>
        <location evidence="1">Cytoplasm</location>
    </subcellularLocation>
</comment>